<accession>A0ABY8WAL7</accession>
<dbReference type="EMBL" id="CP126980">
    <property type="protein sequence ID" value="WIM94909.1"/>
    <property type="molecule type" value="Genomic_DNA"/>
</dbReference>
<feature type="domain" description="NADP-dependent oxidoreductase" evidence="2">
    <location>
        <begin position="214"/>
        <end position="354"/>
    </location>
</feature>
<name>A0ABY8WAL7_9ACTN</name>
<dbReference type="Proteomes" id="UP001240150">
    <property type="component" value="Chromosome"/>
</dbReference>
<dbReference type="Pfam" id="PF00248">
    <property type="entry name" value="Aldo_ket_red"/>
    <property type="match status" value="2"/>
</dbReference>
<dbReference type="SUPFAM" id="SSF51430">
    <property type="entry name" value="NAD(P)-linked oxidoreductase"/>
    <property type="match status" value="2"/>
</dbReference>
<reference evidence="3 4" key="1">
    <citation type="submission" date="2023-06" db="EMBL/GenBank/DDBJ databases">
        <authorList>
            <person name="Yushchuk O."/>
            <person name="Binda E."/>
            <person name="Ruckert-Reed C."/>
            <person name="Fedorenko V."/>
            <person name="Kalinowski J."/>
            <person name="Marinelli F."/>
        </authorList>
    </citation>
    <scope>NUCLEOTIDE SEQUENCE [LARGE SCALE GENOMIC DNA]</scope>
    <source>
        <strain evidence="3 4">NRRL 3884</strain>
    </source>
</reference>
<dbReference type="PANTHER" id="PTHR43312:SF1">
    <property type="entry name" value="NADP-DEPENDENT OXIDOREDUCTASE DOMAIN-CONTAINING PROTEIN"/>
    <property type="match status" value="1"/>
</dbReference>
<feature type="domain" description="NADP-dependent oxidoreductase" evidence="2">
    <location>
        <begin position="15"/>
        <end position="164"/>
    </location>
</feature>
<dbReference type="InterPro" id="IPR053135">
    <property type="entry name" value="AKR2_Oxidoreductase"/>
</dbReference>
<organism evidence="3 4">
    <name type="scientific">Actinoplanes oblitus</name>
    <dbReference type="NCBI Taxonomy" id="3040509"/>
    <lineage>
        <taxon>Bacteria</taxon>
        <taxon>Bacillati</taxon>
        <taxon>Actinomycetota</taxon>
        <taxon>Actinomycetes</taxon>
        <taxon>Micromonosporales</taxon>
        <taxon>Micromonosporaceae</taxon>
        <taxon>Actinoplanes</taxon>
    </lineage>
</organism>
<dbReference type="InterPro" id="IPR023210">
    <property type="entry name" value="NADP_OxRdtase_dom"/>
</dbReference>
<protein>
    <submittedName>
        <fullName evidence="3">Aldo/keto reductase</fullName>
    </submittedName>
</protein>
<feature type="region of interest" description="Disordered" evidence="1">
    <location>
        <begin position="174"/>
        <end position="202"/>
    </location>
</feature>
<dbReference type="InterPro" id="IPR020471">
    <property type="entry name" value="AKR"/>
</dbReference>
<evidence type="ECO:0000313" key="3">
    <source>
        <dbReference type="EMBL" id="WIM94909.1"/>
    </source>
</evidence>
<dbReference type="RefSeq" id="WP_284916162.1">
    <property type="nucleotide sequence ID" value="NZ_CP126980.1"/>
</dbReference>
<evidence type="ECO:0000256" key="1">
    <source>
        <dbReference type="SAM" id="MobiDB-lite"/>
    </source>
</evidence>
<evidence type="ECO:0000313" key="4">
    <source>
        <dbReference type="Proteomes" id="UP001240150"/>
    </source>
</evidence>
<sequence>MEMRDFGRLGRISALTLGGGGIAGVWGSTDRREAVATIHAALDAGITMLDLAPSYGADFEAERAAGAALRSAGTAGSDVMITSKVSLEDDDERDFAARIRRGLAASLDRIGRDHLDLFLLHTQIRVTGPHPHSIGPDGYREAAAEFERLREAGRIRAWGITAVGHPDSVLAAFDGSLGPDAAHDGSPRPDAAHDGSPRADAALDDGTRAEAALDGSPRPDAAQIVVNPLDFNGDLWFFPGARPRTDDLIRCANENGVRVIGIRAVAAGSLTASLDRTLPADHPAAVDFVRAEPFRELAAELGTTPSALAHRYALTAAGVSTVVLGVKNRAELAECLAAEAAGPLSQAEMDALGALRSAL</sequence>
<dbReference type="Gene3D" id="3.20.20.100">
    <property type="entry name" value="NADP-dependent oxidoreductase domain"/>
    <property type="match status" value="1"/>
</dbReference>
<keyword evidence="4" id="KW-1185">Reference proteome</keyword>
<dbReference type="InterPro" id="IPR036812">
    <property type="entry name" value="NAD(P)_OxRdtase_dom_sf"/>
</dbReference>
<proteinExistence type="predicted"/>
<gene>
    <name evidence="3" type="ORF">ACTOB_006968</name>
</gene>
<dbReference type="PRINTS" id="PR00069">
    <property type="entry name" value="ALDKETRDTASE"/>
</dbReference>
<feature type="compositionally biased region" description="Basic and acidic residues" evidence="1">
    <location>
        <begin position="181"/>
        <end position="197"/>
    </location>
</feature>
<evidence type="ECO:0000259" key="2">
    <source>
        <dbReference type="Pfam" id="PF00248"/>
    </source>
</evidence>
<dbReference type="PANTHER" id="PTHR43312">
    <property type="entry name" value="D-THREO-ALDOSE 1-DEHYDROGENASE"/>
    <property type="match status" value="1"/>
</dbReference>